<feature type="coiled-coil region" evidence="1">
    <location>
        <begin position="80"/>
        <end position="114"/>
    </location>
</feature>
<protein>
    <submittedName>
        <fullName evidence="3">Uncharacterized protein</fullName>
    </submittedName>
</protein>
<dbReference type="AlphaFoldDB" id="A0A1H9I4L5"/>
<keyword evidence="4" id="KW-1185">Reference proteome</keyword>
<feature type="region of interest" description="Disordered" evidence="2">
    <location>
        <begin position="169"/>
        <end position="227"/>
    </location>
</feature>
<gene>
    <name evidence="3" type="ORF">SAMN04489841_2106</name>
</gene>
<accession>A0A1H9I4L5</accession>
<dbReference type="STRING" id="1186196.SAMN04489841_2106"/>
<reference evidence="4" key="1">
    <citation type="submission" date="2016-10" db="EMBL/GenBank/DDBJ databases">
        <authorList>
            <person name="Varghese N."/>
            <person name="Submissions S."/>
        </authorList>
    </citation>
    <scope>NUCLEOTIDE SEQUENCE [LARGE SCALE GENOMIC DNA]</scope>
    <source>
        <strain evidence="4">DSM 25055</strain>
    </source>
</reference>
<dbReference type="EMBL" id="FOFD01000003">
    <property type="protein sequence ID" value="SEQ69442.1"/>
    <property type="molecule type" value="Genomic_DNA"/>
</dbReference>
<dbReference type="Proteomes" id="UP000199114">
    <property type="component" value="Unassembled WGS sequence"/>
</dbReference>
<proteinExistence type="predicted"/>
<feature type="compositionally biased region" description="Basic and acidic residues" evidence="2">
    <location>
        <begin position="187"/>
        <end position="197"/>
    </location>
</feature>
<evidence type="ECO:0000313" key="4">
    <source>
        <dbReference type="Proteomes" id="UP000199114"/>
    </source>
</evidence>
<sequence length="227" mass="23412">MTLAAVLVVATVAMPLAAASVVSSGSGQDGSDAETGPESIAPGERFVAAVGVQNAEIEGDVAERAFDVRLSNADSNETKAAVIATQHEESEARLADLEERLEAVNESREADEISDGRYRAEVAKTVAEMRSVERRAAAAETAAVGIPADVLADRGVDLESIRTLRERAGELGGPDTAAVARSIAGDDVGRSMSDDRAPGGSDGSANASRSTERTADGNESREATNEN</sequence>
<name>A0A1H9I4L5_9EURY</name>
<keyword evidence="1" id="KW-0175">Coiled coil</keyword>
<feature type="compositionally biased region" description="Basic and acidic residues" evidence="2">
    <location>
        <begin position="210"/>
        <end position="227"/>
    </location>
</feature>
<evidence type="ECO:0000256" key="2">
    <source>
        <dbReference type="SAM" id="MobiDB-lite"/>
    </source>
</evidence>
<organism evidence="3 4">
    <name type="scientific">Natrinema salaciae</name>
    <dbReference type="NCBI Taxonomy" id="1186196"/>
    <lineage>
        <taxon>Archaea</taxon>
        <taxon>Methanobacteriati</taxon>
        <taxon>Methanobacteriota</taxon>
        <taxon>Stenosarchaea group</taxon>
        <taxon>Halobacteria</taxon>
        <taxon>Halobacteriales</taxon>
        <taxon>Natrialbaceae</taxon>
        <taxon>Natrinema</taxon>
    </lineage>
</organism>
<evidence type="ECO:0000313" key="3">
    <source>
        <dbReference type="EMBL" id="SEQ69442.1"/>
    </source>
</evidence>
<evidence type="ECO:0000256" key="1">
    <source>
        <dbReference type="SAM" id="Coils"/>
    </source>
</evidence>